<dbReference type="AlphaFoldDB" id="A0AAN5CGX2"/>
<organism evidence="2 3">
    <name type="scientific">Pristionchus mayeri</name>
    <dbReference type="NCBI Taxonomy" id="1317129"/>
    <lineage>
        <taxon>Eukaryota</taxon>
        <taxon>Metazoa</taxon>
        <taxon>Ecdysozoa</taxon>
        <taxon>Nematoda</taxon>
        <taxon>Chromadorea</taxon>
        <taxon>Rhabditida</taxon>
        <taxon>Rhabditina</taxon>
        <taxon>Diplogasteromorpha</taxon>
        <taxon>Diplogasteroidea</taxon>
        <taxon>Neodiplogasteridae</taxon>
        <taxon>Pristionchus</taxon>
    </lineage>
</organism>
<protein>
    <submittedName>
        <fullName evidence="2">Uncharacterized protein</fullName>
    </submittedName>
</protein>
<dbReference type="PANTHER" id="PTHR46705:SF4">
    <property type="entry name" value="DOMAIN OF UNKNOWN FUNCTION DB DOMAIN-CONTAINING PROTEIN"/>
    <property type="match status" value="1"/>
</dbReference>
<evidence type="ECO:0000313" key="3">
    <source>
        <dbReference type="Proteomes" id="UP001328107"/>
    </source>
</evidence>
<sequence length="118" mass="12814">MFECVSSGVCGGCNPAPAVACQPASCQPGYSCGTYGCARNRARSALTKTIDGIFLDGDKKKEGENKGRKGGRNVFGMERKRAEASGESSPPRFDNVTLLQLTNPNYLFRRCCEERRLP</sequence>
<name>A0AAN5CGX2_9BILA</name>
<proteinExistence type="predicted"/>
<dbReference type="PANTHER" id="PTHR46705">
    <property type="entry name" value="PROTEIN CBG09805"/>
    <property type="match status" value="1"/>
</dbReference>
<reference evidence="3" key="1">
    <citation type="submission" date="2022-10" db="EMBL/GenBank/DDBJ databases">
        <title>Genome assembly of Pristionchus species.</title>
        <authorList>
            <person name="Yoshida K."/>
            <person name="Sommer R.J."/>
        </authorList>
    </citation>
    <scope>NUCLEOTIDE SEQUENCE [LARGE SCALE GENOMIC DNA]</scope>
    <source>
        <strain evidence="3">RS5460</strain>
    </source>
</reference>
<comment type="caution">
    <text evidence="2">The sequence shown here is derived from an EMBL/GenBank/DDBJ whole genome shotgun (WGS) entry which is preliminary data.</text>
</comment>
<feature type="compositionally biased region" description="Basic and acidic residues" evidence="1">
    <location>
        <begin position="57"/>
        <end position="67"/>
    </location>
</feature>
<keyword evidence="3" id="KW-1185">Reference proteome</keyword>
<gene>
    <name evidence="2" type="ORF">PMAYCL1PPCAC_12486</name>
</gene>
<dbReference type="Proteomes" id="UP001328107">
    <property type="component" value="Unassembled WGS sequence"/>
</dbReference>
<accession>A0AAN5CGX2</accession>
<evidence type="ECO:0000256" key="1">
    <source>
        <dbReference type="SAM" id="MobiDB-lite"/>
    </source>
</evidence>
<feature type="region of interest" description="Disordered" evidence="1">
    <location>
        <begin position="57"/>
        <end position="95"/>
    </location>
</feature>
<feature type="non-terminal residue" evidence="2">
    <location>
        <position position="118"/>
    </location>
</feature>
<dbReference type="EMBL" id="BTRK01000003">
    <property type="protein sequence ID" value="GMR42291.1"/>
    <property type="molecule type" value="Genomic_DNA"/>
</dbReference>
<evidence type="ECO:0000313" key="2">
    <source>
        <dbReference type="EMBL" id="GMR42291.1"/>
    </source>
</evidence>